<dbReference type="PROSITE" id="PS51257">
    <property type="entry name" value="PROKAR_LIPOPROTEIN"/>
    <property type="match status" value="1"/>
</dbReference>
<dbReference type="STRING" id="525365.HMPREF0548_0938"/>
<evidence type="ECO:0000313" key="3">
    <source>
        <dbReference type="EMBL" id="EEJ72251.1"/>
    </source>
</evidence>
<feature type="compositionally biased region" description="Basic and acidic residues" evidence="1">
    <location>
        <begin position="37"/>
        <end position="47"/>
    </location>
</feature>
<name>C2EMP2_9LACO</name>
<dbReference type="Pfam" id="PF15983">
    <property type="entry name" value="DUF4767"/>
    <property type="match status" value="1"/>
</dbReference>
<evidence type="ECO:0000256" key="1">
    <source>
        <dbReference type="SAM" id="MobiDB-lite"/>
    </source>
</evidence>
<evidence type="ECO:0000259" key="2">
    <source>
        <dbReference type="Pfam" id="PF15983"/>
    </source>
</evidence>
<proteinExistence type="predicted"/>
<reference evidence="3 4" key="1">
    <citation type="submission" date="2009-01" db="EMBL/GenBank/DDBJ databases">
        <authorList>
            <person name="Qin X."/>
            <person name="Bachman B."/>
            <person name="Battles P."/>
            <person name="Bell A."/>
            <person name="Bess C."/>
            <person name="Bickham C."/>
            <person name="Chaboub L."/>
            <person name="Chen D."/>
            <person name="Coyle M."/>
            <person name="Deiros D.R."/>
            <person name="Dinh H."/>
            <person name="Forbes L."/>
            <person name="Fowler G."/>
            <person name="Francisco L."/>
            <person name="Fu Q."/>
            <person name="Gubbala S."/>
            <person name="Hale W."/>
            <person name="Han Y."/>
            <person name="Hemphill L."/>
            <person name="Highlander S.K."/>
            <person name="Hirani K."/>
            <person name="Hogues M."/>
            <person name="Jackson L."/>
            <person name="Jakkamsetti A."/>
            <person name="Javaid M."/>
            <person name="Jiang H."/>
            <person name="Korchina V."/>
            <person name="Kovar C."/>
            <person name="Lara F."/>
            <person name="Lee S."/>
            <person name="Mata R."/>
            <person name="Mathew T."/>
            <person name="Moen C."/>
            <person name="Morales K."/>
            <person name="Munidasa M."/>
            <person name="Nazareth L."/>
            <person name="Ngo R."/>
            <person name="Nguyen L."/>
            <person name="Okwuonu G."/>
            <person name="Ongeri F."/>
            <person name="Patil S."/>
            <person name="Petrosino J."/>
            <person name="Pham C."/>
            <person name="Pham P."/>
            <person name="Pu L.-L."/>
            <person name="Puazo M."/>
            <person name="Raj R."/>
            <person name="Reid J."/>
            <person name="Rouhana J."/>
            <person name="Saada N."/>
            <person name="Shang Y."/>
            <person name="Simmons D."/>
            <person name="Thornton R."/>
            <person name="Warren J."/>
            <person name="Weissenberger G."/>
            <person name="Zhang J."/>
            <person name="Zhang L."/>
            <person name="Zhou C."/>
            <person name="Zhu D."/>
            <person name="Muzny D."/>
            <person name="Worley K."/>
            <person name="Gibbs R."/>
        </authorList>
    </citation>
    <scope>NUCLEOTIDE SEQUENCE [LARGE SCALE GENOMIC DNA]</scope>
    <source>
        <strain evidence="3 4">DSM 16047</strain>
    </source>
</reference>
<feature type="region of interest" description="Disordered" evidence="1">
    <location>
        <begin position="37"/>
        <end position="71"/>
    </location>
</feature>
<dbReference type="eggNOG" id="ENOG5030HS8">
    <property type="taxonomic scope" value="Bacteria"/>
</dbReference>
<organism evidence="3 4">
    <name type="scientific">Lactobacillus ultunensis DSM 16047</name>
    <dbReference type="NCBI Taxonomy" id="525365"/>
    <lineage>
        <taxon>Bacteria</taxon>
        <taxon>Bacillati</taxon>
        <taxon>Bacillota</taxon>
        <taxon>Bacilli</taxon>
        <taxon>Lactobacillales</taxon>
        <taxon>Lactobacillaceae</taxon>
        <taxon>Lactobacillus</taxon>
    </lineage>
</organism>
<dbReference type="RefSeq" id="WP_007125466.1">
    <property type="nucleotide sequence ID" value="NZ_AZFO01000002.1"/>
</dbReference>
<sequence>MDKKNLVGVSALLLTATLSGCSQVHFGRDAITIGAKKTESKKKEAVKKQSSQKKVVPKKKTASAKKTTKKVKKNKKVKKTKKVVKTNWNKAKTNKLQIAVNKWSRAAGKRYRFYDGIHLLKTKKGATYPTVFTQNNFILNKKTIKLGYSPLGKNKYQYNVVAIANADFKTWHNTYLFCLKNNKLIILLDQSKKGGSIIVKKVKDPVLNKDFEKVYQQ</sequence>
<feature type="domain" description="DUF4767" evidence="2">
    <location>
        <begin position="86"/>
        <end position="214"/>
    </location>
</feature>
<gene>
    <name evidence="3" type="ORF">HMPREF0548_0938</name>
</gene>
<dbReference type="HOGENOM" id="CLU_061542_1_0_9"/>
<dbReference type="InterPro" id="IPR031927">
    <property type="entry name" value="DUF4767"/>
</dbReference>
<accession>C2EMP2</accession>
<feature type="compositionally biased region" description="Basic residues" evidence="1">
    <location>
        <begin position="55"/>
        <end position="71"/>
    </location>
</feature>
<comment type="caution">
    <text evidence="3">The sequence shown here is derived from an EMBL/GenBank/DDBJ whole genome shotgun (WGS) entry which is preliminary data.</text>
</comment>
<keyword evidence="4" id="KW-1185">Reference proteome</keyword>
<dbReference type="AlphaFoldDB" id="C2EMP2"/>
<evidence type="ECO:0000313" key="4">
    <source>
        <dbReference type="Proteomes" id="UP000005583"/>
    </source>
</evidence>
<dbReference type="EMBL" id="ACGU01000043">
    <property type="protein sequence ID" value="EEJ72251.1"/>
    <property type="molecule type" value="Genomic_DNA"/>
</dbReference>
<protein>
    <recommendedName>
        <fullName evidence="2">DUF4767 domain-containing protein</fullName>
    </recommendedName>
</protein>
<dbReference type="Proteomes" id="UP000005583">
    <property type="component" value="Unassembled WGS sequence"/>
</dbReference>
<dbReference type="PATRIC" id="fig|525365.8.peg.670"/>